<evidence type="ECO:0000256" key="4">
    <source>
        <dbReference type="ARBA" id="ARBA00022989"/>
    </source>
</evidence>
<dbReference type="PRINTS" id="PR00534">
    <property type="entry name" value="MCRFAMILY"/>
</dbReference>
<dbReference type="PANTHER" id="PTHR24248:SF72">
    <property type="entry name" value="G-PROTEIN COUPLED RECEPTORS FAMILY 1 PROFILE DOMAIN-CONTAINING PROTEIN"/>
    <property type="match status" value="1"/>
</dbReference>
<keyword evidence="4 10" id="KW-1133">Transmembrane helix</keyword>
<keyword evidence="6 10" id="KW-0472">Membrane</keyword>
<feature type="transmembrane region" description="Helical" evidence="10">
    <location>
        <begin position="82"/>
        <end position="106"/>
    </location>
</feature>
<sequence length="464" mass="52018">MSMINDKVMLTDTVKMRDETNGAAVTNESREELWCEIVVEIFAMMTRFTQVEASEKAMETDGLLDLNYTASPMLSDLGSQSIGLLTVLILICTATILGNLSVIIAIRVNRKLRARPTYHFIQSLAAADLALGVFVLPFSISLQIQQQWLFGDILCSVWAASDVLCCTASILSLCAISLERYLGVTQPLKHRSQLTKKRSYGTIVAIWLFSLVISVIGPVVKETKIENGNQIMVNLSQCTVIKKPEYVVTSVTFSFYLPALIIVIIYSKIYREAKKQNEFLKTGIKRIKVNSSNHLLLMRVHSRRKITVPTQSQEANTAAARTSQENDITNLTPTIRLHRETRAAKTLGFVVGVFLICWFPFFLILPIDALCHSCQISKMSFDIAFWLGYCNSMLNPLIYTVRTKEMKHMINKVICCAHKQNYPLLLPTTAHPRRNQQHEMVVTKEETGITNSITATTALSGEAI</sequence>
<dbReference type="SMART" id="SM01381">
    <property type="entry name" value="7TM_GPCR_Srsx"/>
    <property type="match status" value="1"/>
</dbReference>
<dbReference type="SUPFAM" id="SSF81321">
    <property type="entry name" value="Family A G protein-coupled receptor-like"/>
    <property type="match status" value="1"/>
</dbReference>
<dbReference type="InterPro" id="IPR017452">
    <property type="entry name" value="GPCR_Rhodpsn_7TM"/>
</dbReference>
<feature type="transmembrane region" description="Helical" evidence="10">
    <location>
        <begin position="246"/>
        <end position="266"/>
    </location>
</feature>
<evidence type="ECO:0000256" key="6">
    <source>
        <dbReference type="ARBA" id="ARBA00023136"/>
    </source>
</evidence>
<evidence type="ECO:0000256" key="3">
    <source>
        <dbReference type="ARBA" id="ARBA00022692"/>
    </source>
</evidence>
<dbReference type="Pfam" id="PF00001">
    <property type="entry name" value="7tm_1"/>
    <property type="match status" value="1"/>
</dbReference>
<dbReference type="AlphaFoldDB" id="A0A7J7JRW8"/>
<dbReference type="InterPro" id="IPR000276">
    <property type="entry name" value="GPCR_Rhodpsn"/>
</dbReference>
<evidence type="ECO:0000256" key="5">
    <source>
        <dbReference type="ARBA" id="ARBA00023040"/>
    </source>
</evidence>
<dbReference type="GO" id="GO:0005886">
    <property type="term" value="C:plasma membrane"/>
    <property type="evidence" value="ECO:0007669"/>
    <property type="project" value="UniProtKB-SubCell"/>
</dbReference>
<gene>
    <name evidence="12" type="ORF">EB796_012584</name>
</gene>
<comment type="similarity">
    <text evidence="9">Belongs to the G-protein coupled receptor 1 family.</text>
</comment>
<dbReference type="GO" id="GO:0004977">
    <property type="term" value="F:melanocortin receptor activity"/>
    <property type="evidence" value="ECO:0007669"/>
    <property type="project" value="InterPro"/>
</dbReference>
<dbReference type="GO" id="GO:0007204">
    <property type="term" value="P:positive regulation of cytosolic calcium ion concentration"/>
    <property type="evidence" value="ECO:0007669"/>
    <property type="project" value="TreeGrafter"/>
</dbReference>
<dbReference type="PRINTS" id="PR00237">
    <property type="entry name" value="GPCRRHODOPSN"/>
</dbReference>
<evidence type="ECO:0000256" key="10">
    <source>
        <dbReference type="SAM" id="Phobius"/>
    </source>
</evidence>
<proteinExistence type="inferred from homology"/>
<dbReference type="GO" id="GO:0004937">
    <property type="term" value="F:alpha1-adrenergic receptor activity"/>
    <property type="evidence" value="ECO:0007669"/>
    <property type="project" value="TreeGrafter"/>
</dbReference>
<evidence type="ECO:0000256" key="1">
    <source>
        <dbReference type="ARBA" id="ARBA00004651"/>
    </source>
</evidence>
<dbReference type="GO" id="GO:0043410">
    <property type="term" value="P:positive regulation of MAPK cascade"/>
    <property type="evidence" value="ECO:0007669"/>
    <property type="project" value="TreeGrafter"/>
</dbReference>
<dbReference type="EMBL" id="VXIV02001855">
    <property type="protein sequence ID" value="KAF6029090.1"/>
    <property type="molecule type" value="Genomic_DNA"/>
</dbReference>
<evidence type="ECO:0000256" key="8">
    <source>
        <dbReference type="ARBA" id="ARBA00023224"/>
    </source>
</evidence>
<feature type="transmembrane region" description="Helical" evidence="10">
    <location>
        <begin position="346"/>
        <end position="367"/>
    </location>
</feature>
<feature type="transmembrane region" description="Helical" evidence="10">
    <location>
        <begin position="383"/>
        <end position="401"/>
    </location>
</feature>
<accession>A0A7J7JRW8</accession>
<keyword evidence="5 9" id="KW-0297">G-protein coupled receptor</keyword>
<reference evidence="12" key="1">
    <citation type="submission" date="2020-06" db="EMBL/GenBank/DDBJ databases">
        <title>Draft genome of Bugula neritina, a colonial animal packing powerful symbionts and potential medicines.</title>
        <authorList>
            <person name="Rayko M."/>
        </authorList>
    </citation>
    <scope>NUCLEOTIDE SEQUENCE [LARGE SCALE GENOMIC DNA]</scope>
    <source>
        <strain evidence="12">Kwan_BN1</strain>
    </source>
</reference>
<evidence type="ECO:0000313" key="13">
    <source>
        <dbReference type="Proteomes" id="UP000593567"/>
    </source>
</evidence>
<feature type="domain" description="G-protein coupled receptors family 1 profile" evidence="11">
    <location>
        <begin position="98"/>
        <end position="399"/>
    </location>
</feature>
<evidence type="ECO:0000259" key="11">
    <source>
        <dbReference type="PROSITE" id="PS50262"/>
    </source>
</evidence>
<keyword evidence="7 9" id="KW-0675">Receptor</keyword>
<dbReference type="GO" id="GO:0007200">
    <property type="term" value="P:phospholipase C-activating G protein-coupled receptor signaling pathway"/>
    <property type="evidence" value="ECO:0007669"/>
    <property type="project" value="TreeGrafter"/>
</dbReference>
<dbReference type="OrthoDB" id="5977853at2759"/>
<feature type="transmembrane region" description="Helical" evidence="10">
    <location>
        <begin position="199"/>
        <end position="220"/>
    </location>
</feature>
<dbReference type="InterPro" id="IPR001671">
    <property type="entry name" value="Melcrt_ACTH_rcpt"/>
</dbReference>
<dbReference type="GO" id="GO:0071880">
    <property type="term" value="P:adenylate cyclase-activating adrenergic receptor signaling pathway"/>
    <property type="evidence" value="ECO:0007669"/>
    <property type="project" value="TreeGrafter"/>
</dbReference>
<evidence type="ECO:0000256" key="2">
    <source>
        <dbReference type="ARBA" id="ARBA00022475"/>
    </source>
</evidence>
<evidence type="ECO:0000256" key="7">
    <source>
        <dbReference type="ARBA" id="ARBA00023170"/>
    </source>
</evidence>
<dbReference type="GO" id="GO:0007267">
    <property type="term" value="P:cell-cell signaling"/>
    <property type="evidence" value="ECO:0007669"/>
    <property type="project" value="TreeGrafter"/>
</dbReference>
<organism evidence="12 13">
    <name type="scientific">Bugula neritina</name>
    <name type="common">Brown bryozoan</name>
    <name type="synonym">Sertularia neritina</name>
    <dbReference type="NCBI Taxonomy" id="10212"/>
    <lineage>
        <taxon>Eukaryota</taxon>
        <taxon>Metazoa</taxon>
        <taxon>Spiralia</taxon>
        <taxon>Lophotrochozoa</taxon>
        <taxon>Bryozoa</taxon>
        <taxon>Gymnolaemata</taxon>
        <taxon>Cheilostomatida</taxon>
        <taxon>Flustrina</taxon>
        <taxon>Buguloidea</taxon>
        <taxon>Bugulidae</taxon>
        <taxon>Bugula</taxon>
    </lineage>
</organism>
<dbReference type="CDD" id="cd14967">
    <property type="entry name" value="7tmA_amine_R-like"/>
    <property type="match status" value="1"/>
</dbReference>
<name>A0A7J7JRW8_BUGNE</name>
<feature type="transmembrane region" description="Helical" evidence="10">
    <location>
        <begin position="158"/>
        <end position="178"/>
    </location>
</feature>
<protein>
    <submittedName>
        <fullName evidence="12">ADRA1B</fullName>
    </submittedName>
</protein>
<dbReference type="PROSITE" id="PS00237">
    <property type="entry name" value="G_PROTEIN_RECEP_F1_1"/>
    <property type="match status" value="1"/>
</dbReference>
<dbReference type="Proteomes" id="UP000593567">
    <property type="component" value="Unassembled WGS sequence"/>
</dbReference>
<dbReference type="PANTHER" id="PTHR24248">
    <property type="entry name" value="ADRENERGIC RECEPTOR-RELATED G-PROTEIN COUPLED RECEPTOR"/>
    <property type="match status" value="1"/>
</dbReference>
<comment type="subcellular location">
    <subcellularLocation>
        <location evidence="1">Cell membrane</location>
        <topology evidence="1">Multi-pass membrane protein</topology>
    </subcellularLocation>
</comment>
<evidence type="ECO:0000313" key="12">
    <source>
        <dbReference type="EMBL" id="KAF6029090.1"/>
    </source>
</evidence>
<feature type="transmembrane region" description="Helical" evidence="10">
    <location>
        <begin position="118"/>
        <end position="138"/>
    </location>
</feature>
<comment type="caution">
    <text evidence="12">The sequence shown here is derived from an EMBL/GenBank/DDBJ whole genome shotgun (WGS) entry which is preliminary data.</text>
</comment>
<dbReference type="Gene3D" id="1.20.1070.10">
    <property type="entry name" value="Rhodopsin 7-helix transmembrane proteins"/>
    <property type="match status" value="1"/>
</dbReference>
<keyword evidence="3 9" id="KW-0812">Transmembrane</keyword>
<keyword evidence="8 9" id="KW-0807">Transducer</keyword>
<evidence type="ECO:0000256" key="9">
    <source>
        <dbReference type="RuleBase" id="RU000688"/>
    </source>
</evidence>
<dbReference type="PROSITE" id="PS50262">
    <property type="entry name" value="G_PROTEIN_RECEP_F1_2"/>
    <property type="match status" value="1"/>
</dbReference>
<keyword evidence="13" id="KW-1185">Reference proteome</keyword>
<keyword evidence="2" id="KW-1003">Cell membrane</keyword>